<sequence length="79" mass="9496">MSFIKGIFELVLITIILFFVWNILKRIFFNKFYKYTGFRPNNNPEKETKTSNTNIEKKVKWDAETVDYEEVKDKNSANH</sequence>
<name>A0A0Q3HPA3_9FLAO</name>
<evidence type="ECO:0000313" key="2">
    <source>
        <dbReference type="EMBL" id="KQK24607.1"/>
    </source>
</evidence>
<dbReference type="OrthoDB" id="1265145at2"/>
<dbReference type="EMBL" id="LLYZ01000020">
    <property type="protein sequence ID" value="KQK24607.1"/>
    <property type="molecule type" value="Genomic_DNA"/>
</dbReference>
<proteinExistence type="predicted"/>
<keyword evidence="1" id="KW-0812">Transmembrane</keyword>
<evidence type="ECO:0000256" key="1">
    <source>
        <dbReference type="SAM" id="Phobius"/>
    </source>
</evidence>
<dbReference type="RefSeq" id="WP_050378876.1">
    <property type="nucleotide sequence ID" value="NZ_LLYZ01000020.1"/>
</dbReference>
<accession>A0A0Q3HPA3</accession>
<dbReference type="Proteomes" id="UP000051682">
    <property type="component" value="Unassembled WGS sequence"/>
</dbReference>
<reference evidence="2 3" key="1">
    <citation type="submission" date="2015-10" db="EMBL/GenBank/DDBJ databases">
        <title>Chryseobacterium aquaticum genome.</title>
        <authorList>
            <person name="Newman J.D."/>
            <person name="Ferguson M.B."/>
            <person name="Miller J.R."/>
        </authorList>
    </citation>
    <scope>NUCLEOTIDE SEQUENCE [LARGE SCALE GENOMIC DNA]</scope>
    <source>
        <strain evidence="2 3">KCTC 12483</strain>
    </source>
</reference>
<dbReference type="STRING" id="452084.AR438_15590"/>
<keyword evidence="1" id="KW-1133">Transmembrane helix</keyword>
<comment type="caution">
    <text evidence="2">The sequence shown here is derived from an EMBL/GenBank/DDBJ whole genome shotgun (WGS) entry which is preliminary data.</text>
</comment>
<keyword evidence="3" id="KW-1185">Reference proteome</keyword>
<feature type="transmembrane region" description="Helical" evidence="1">
    <location>
        <begin position="6"/>
        <end position="24"/>
    </location>
</feature>
<keyword evidence="1" id="KW-0472">Membrane</keyword>
<gene>
    <name evidence="2" type="ORF">AR438_15590</name>
</gene>
<dbReference type="AlphaFoldDB" id="A0A0Q3HPA3"/>
<protein>
    <submittedName>
        <fullName evidence="2">Uncharacterized protein</fullName>
    </submittedName>
</protein>
<organism evidence="2 3">
    <name type="scientific">Chryseobacterium aquaticum</name>
    <dbReference type="NCBI Taxonomy" id="452084"/>
    <lineage>
        <taxon>Bacteria</taxon>
        <taxon>Pseudomonadati</taxon>
        <taxon>Bacteroidota</taxon>
        <taxon>Flavobacteriia</taxon>
        <taxon>Flavobacteriales</taxon>
        <taxon>Weeksellaceae</taxon>
        <taxon>Chryseobacterium group</taxon>
        <taxon>Chryseobacterium</taxon>
    </lineage>
</organism>
<evidence type="ECO:0000313" key="3">
    <source>
        <dbReference type="Proteomes" id="UP000051682"/>
    </source>
</evidence>